<dbReference type="Proteomes" id="UP001303587">
    <property type="component" value="Chromosome"/>
</dbReference>
<accession>A0AA96V3S6</accession>
<proteinExistence type="predicted"/>
<dbReference type="EMBL" id="CP131060">
    <property type="protein sequence ID" value="WNY25181.1"/>
    <property type="molecule type" value="Genomic_DNA"/>
</dbReference>
<gene>
    <name evidence="1" type="ORF">MsAc7_07270</name>
</gene>
<reference evidence="1 2" key="1">
    <citation type="submission" date="2023-07" db="EMBL/GenBank/DDBJ databases">
        <title>Closed genoem sequence of Methanosarcinaceae archaeon Ac7.</title>
        <authorList>
            <person name="Poehlein A."/>
            <person name="Protasov E."/>
            <person name="Platt K."/>
            <person name="Reeh H."/>
            <person name="Daniel R."/>
            <person name="Brune A."/>
        </authorList>
    </citation>
    <scope>NUCLEOTIDE SEQUENCE [LARGE SCALE GENOMIC DNA]</scope>
    <source>
        <strain evidence="1 2">Ac7</strain>
    </source>
</reference>
<sequence>MERCGIKLFNKTKNCYLQCCFLFKPVDFFDYQLHLLFSVQIAPTVYSSDCTYYFQFRLHLPFSVQIASTIYSSDCICHYCTNPICRNPNKQMRHASVYSGGFARFLKETTNTWPELFDKRPVFDSIQKIRRLNARGITPHNIKTKNLKNKK</sequence>
<evidence type="ECO:0000313" key="1">
    <source>
        <dbReference type="EMBL" id="WNY25181.1"/>
    </source>
</evidence>
<dbReference type="AlphaFoldDB" id="A0AA96V3S6"/>
<protein>
    <submittedName>
        <fullName evidence="1">Uncharacterized protein</fullName>
    </submittedName>
</protein>
<organism evidence="1 2">
    <name type="scientific">Methanolapillus millepedarum</name>
    <dbReference type="NCBI Taxonomy" id="3028296"/>
    <lineage>
        <taxon>Archaea</taxon>
        <taxon>Methanobacteriati</taxon>
        <taxon>Methanobacteriota</taxon>
        <taxon>Stenosarchaea group</taxon>
        <taxon>Methanomicrobia</taxon>
        <taxon>Methanosarcinales</taxon>
        <taxon>Methanosarcinaceae</taxon>
        <taxon>Methanolapillus</taxon>
    </lineage>
</organism>
<name>A0AA96V3S6_9EURY</name>
<keyword evidence="2" id="KW-1185">Reference proteome</keyword>
<evidence type="ECO:0000313" key="2">
    <source>
        <dbReference type="Proteomes" id="UP001303587"/>
    </source>
</evidence>